<feature type="domain" description="Tyrosine specific protein phosphatases" evidence="15">
    <location>
        <begin position="201"/>
        <end position="280"/>
    </location>
</feature>
<feature type="binding site" evidence="11">
    <location>
        <begin position="227"/>
        <end position="233"/>
    </location>
    <ligand>
        <name>substrate</name>
    </ligand>
</feature>
<comment type="subcellular location">
    <subcellularLocation>
        <location evidence="2">Endomembrane system</location>
    </subcellularLocation>
    <subcellularLocation>
        <location evidence="1">Endoplasmic reticulum</location>
    </subcellularLocation>
</comment>
<keyword evidence="7" id="KW-0256">Endoplasmic reticulum</keyword>
<evidence type="ECO:0000256" key="3">
    <source>
        <dbReference type="ARBA" id="ARBA00009701"/>
    </source>
</evidence>
<proteinExistence type="inferred from homology"/>
<evidence type="ECO:0000256" key="6">
    <source>
        <dbReference type="ARBA" id="ARBA00022801"/>
    </source>
</evidence>
<keyword evidence="13" id="KW-0812">Transmembrane</keyword>
<evidence type="ECO:0000256" key="13">
    <source>
        <dbReference type="SAM" id="Phobius"/>
    </source>
</evidence>
<dbReference type="OrthoDB" id="9450131at2759"/>
<dbReference type="PROSITE" id="PS50056">
    <property type="entry name" value="TYR_PHOSPHATASE_2"/>
    <property type="match status" value="1"/>
</dbReference>
<dbReference type="RefSeq" id="XP_008186751.2">
    <property type="nucleotide sequence ID" value="XM_008188529.2"/>
</dbReference>
<dbReference type="GO" id="GO:0070373">
    <property type="term" value="P:negative regulation of ERK1 and ERK2 cascade"/>
    <property type="evidence" value="ECO:0007669"/>
    <property type="project" value="TreeGrafter"/>
</dbReference>
<protein>
    <recommendedName>
        <fullName evidence="4">protein-tyrosine-phosphatase</fullName>
        <ecNumber evidence="4">3.1.3.48</ecNumber>
    </recommendedName>
</protein>
<dbReference type="KEGG" id="api:100167770"/>
<feature type="binding site" evidence="11">
    <location>
        <position position="274"/>
    </location>
    <ligand>
        <name>substrate</name>
    </ligand>
</feature>
<dbReference type="EnsemblMetazoa" id="XM_016807462.1">
    <property type="protein sequence ID" value="XP_016662951.1"/>
    <property type="gene ID" value="LOC100167770"/>
</dbReference>
<dbReference type="GO" id="GO:0005634">
    <property type="term" value="C:nucleus"/>
    <property type="evidence" value="ECO:0007669"/>
    <property type="project" value="TreeGrafter"/>
</dbReference>
<dbReference type="InterPro" id="IPR029021">
    <property type="entry name" value="Prot-tyrosine_phosphatase-like"/>
</dbReference>
<evidence type="ECO:0000256" key="11">
    <source>
        <dbReference type="PIRSR" id="PIRSR000926-2"/>
    </source>
</evidence>
<dbReference type="EC" id="3.1.3.48" evidence="4"/>
<evidence type="ECO:0000256" key="1">
    <source>
        <dbReference type="ARBA" id="ARBA00004240"/>
    </source>
</evidence>
<evidence type="ECO:0000259" key="14">
    <source>
        <dbReference type="PROSITE" id="PS50055"/>
    </source>
</evidence>
<dbReference type="GO" id="GO:0005783">
    <property type="term" value="C:endoplasmic reticulum"/>
    <property type="evidence" value="ECO:0007669"/>
    <property type="project" value="UniProtKB-SubCell"/>
</dbReference>
<dbReference type="SUPFAM" id="SSF52799">
    <property type="entry name" value="(Phosphotyrosine protein) phosphatases II"/>
    <property type="match status" value="1"/>
</dbReference>
<dbReference type="PRINTS" id="PR00700">
    <property type="entry name" value="PRTYPHPHTASE"/>
</dbReference>
<feature type="active site" description="Phosphocysteine intermediate" evidence="10">
    <location>
        <position position="227"/>
    </location>
</feature>
<feature type="transmembrane region" description="Helical" evidence="13">
    <location>
        <begin position="441"/>
        <end position="459"/>
    </location>
</feature>
<dbReference type="OMA" id="EYTCNES"/>
<evidence type="ECO:0000256" key="7">
    <source>
        <dbReference type="ARBA" id="ARBA00022824"/>
    </source>
</evidence>
<dbReference type="InterPro" id="IPR012265">
    <property type="entry name" value="Ptpn1/Ptpn2"/>
</dbReference>
<keyword evidence="13" id="KW-1133">Transmembrane helix</keyword>
<dbReference type="GeneID" id="100167770"/>
<feature type="binding site" evidence="11">
    <location>
        <position position="193"/>
    </location>
    <ligand>
        <name>substrate</name>
    </ligand>
</feature>
<dbReference type="GO" id="GO:0019901">
    <property type="term" value="F:protein kinase binding"/>
    <property type="evidence" value="ECO:0007669"/>
    <property type="project" value="TreeGrafter"/>
</dbReference>
<evidence type="ECO:0000256" key="8">
    <source>
        <dbReference type="ARBA" id="ARBA00022912"/>
    </source>
</evidence>
<dbReference type="PANTHER" id="PTHR46047">
    <property type="entry name" value="TYROSINE-PROTEIN PHOSPHATASE NON-RECEPTOR TYPE 61F"/>
    <property type="match status" value="1"/>
</dbReference>
<dbReference type="GO" id="GO:0048666">
    <property type="term" value="P:neuron development"/>
    <property type="evidence" value="ECO:0007669"/>
    <property type="project" value="UniProtKB-ARBA"/>
</dbReference>
<dbReference type="SMART" id="SM00194">
    <property type="entry name" value="PTPc"/>
    <property type="match status" value="1"/>
</dbReference>
<evidence type="ECO:0000256" key="5">
    <source>
        <dbReference type="ARBA" id="ARBA00022553"/>
    </source>
</evidence>
<feature type="compositionally biased region" description="Acidic residues" evidence="12">
    <location>
        <begin position="344"/>
        <end position="364"/>
    </location>
</feature>
<dbReference type="InterPro" id="IPR000387">
    <property type="entry name" value="Tyr_Pase_dom"/>
</dbReference>
<dbReference type="Gene3D" id="3.90.190.10">
    <property type="entry name" value="Protein tyrosine phosphatase superfamily"/>
    <property type="match status" value="1"/>
</dbReference>
<reference evidence="16" key="2">
    <citation type="submission" date="2022-06" db="UniProtKB">
        <authorList>
            <consortium name="EnsemblMetazoa"/>
        </authorList>
    </citation>
    <scope>IDENTIFICATION</scope>
</reference>
<dbReference type="SMART" id="SM00404">
    <property type="entry name" value="PTPc_motif"/>
    <property type="match status" value="1"/>
</dbReference>
<dbReference type="InterPro" id="IPR016130">
    <property type="entry name" value="Tyr_Pase_AS"/>
</dbReference>
<evidence type="ECO:0000259" key="15">
    <source>
        <dbReference type="PROSITE" id="PS50056"/>
    </source>
</evidence>
<keyword evidence="17" id="KW-1185">Reference proteome</keyword>
<evidence type="ECO:0000313" key="17">
    <source>
        <dbReference type="Proteomes" id="UP000007819"/>
    </source>
</evidence>
<organism evidence="16 17">
    <name type="scientific">Acyrthosiphon pisum</name>
    <name type="common">Pea aphid</name>
    <dbReference type="NCBI Taxonomy" id="7029"/>
    <lineage>
        <taxon>Eukaryota</taxon>
        <taxon>Metazoa</taxon>
        <taxon>Ecdysozoa</taxon>
        <taxon>Arthropoda</taxon>
        <taxon>Hexapoda</taxon>
        <taxon>Insecta</taxon>
        <taxon>Pterygota</taxon>
        <taxon>Neoptera</taxon>
        <taxon>Paraneoptera</taxon>
        <taxon>Hemiptera</taxon>
        <taxon>Sternorrhyncha</taxon>
        <taxon>Aphidomorpha</taxon>
        <taxon>Aphidoidea</taxon>
        <taxon>Aphididae</taxon>
        <taxon>Macrosiphini</taxon>
        <taxon>Acyrthosiphon</taxon>
    </lineage>
</organism>
<dbReference type="PROSITE" id="PS00383">
    <property type="entry name" value="TYR_PHOSPHATASE_1"/>
    <property type="match status" value="1"/>
</dbReference>
<dbReference type="RefSeq" id="XP_016662951.1">
    <property type="nucleotide sequence ID" value="XM_016807462.1"/>
</dbReference>
<keyword evidence="5" id="KW-0597">Phosphoprotein</keyword>
<accession>A0A8R2FAY2</accession>
<dbReference type="Pfam" id="PF00102">
    <property type="entry name" value="Y_phosphatase"/>
    <property type="match status" value="1"/>
</dbReference>
<evidence type="ECO:0000256" key="2">
    <source>
        <dbReference type="ARBA" id="ARBA00004308"/>
    </source>
</evidence>
<dbReference type="InterPro" id="IPR000242">
    <property type="entry name" value="PTP_cat"/>
</dbReference>
<keyword evidence="9 13" id="KW-0472">Membrane</keyword>
<evidence type="ECO:0000256" key="9">
    <source>
        <dbReference type="ARBA" id="ARBA00023136"/>
    </source>
</evidence>
<dbReference type="GO" id="GO:0046426">
    <property type="term" value="P:negative regulation of receptor signaling pathway via JAK-STAT"/>
    <property type="evidence" value="ECO:0007669"/>
    <property type="project" value="TreeGrafter"/>
</dbReference>
<keyword evidence="6" id="KW-0378">Hydrolase</keyword>
<name>A0A8R2FAY2_ACYPI</name>
<dbReference type="AlphaFoldDB" id="A0A8R2FAY2"/>
<dbReference type="PANTHER" id="PTHR46047:SF3">
    <property type="entry name" value="TYROSINE-PROTEIN PHOSPHATASE NON-RECEPTOR TYPE 61F"/>
    <property type="match status" value="1"/>
</dbReference>
<dbReference type="GO" id="GO:0004726">
    <property type="term" value="F:non-membrane spanning protein tyrosine phosphatase activity"/>
    <property type="evidence" value="ECO:0007669"/>
    <property type="project" value="TreeGrafter"/>
</dbReference>
<dbReference type="CTD" id="38160"/>
<feature type="domain" description="Tyrosine-protein phosphatase" evidence="14">
    <location>
        <begin position="11"/>
        <end position="289"/>
    </location>
</feature>
<sequence length="463" mass="53463">MHTDQQVKKRLRDEFNDIESKNMWNITFRFVEVESSKIKKTSDEAKKPQNKALNRYQDVSPYDETRIILKRGNVSYINANLVQVCNCERQYILTQGPLENSTSHFWLMVWEQNTKAIVMLNKVIEKKKLKCHQYWPKKKKDNDKFVWNDVGLSVEFVSKINHGFYALSVLKLNDLDSGESREIYHFHYTDWPDFGVPKTPTPFLRFLRDVRRSGSLDPSHGPIVIHCSAGIGRSGTFCLIDSCLIKMNTPEGLNYVHIRTLLAEMRQCRLGLVQAPEQLRFVYQSVIEALDSDWEADNEDNLPSLDGSLLNNISESDCESSDSELSSEAPPLPPPRMESLRQQDEDDYDDEESLVSESDSDENESTPPPLPPPRDLDLSKPNDCIMETTNTKDERIKNKVEGEAEKTKIMADKLKIMKRKQKEQEKWEQIKRSWFYPLRNLGIGVLALSGGVMIVAYLMNYKK</sequence>
<evidence type="ECO:0000256" key="10">
    <source>
        <dbReference type="PIRSR" id="PIRSR000926-1"/>
    </source>
</evidence>
<dbReference type="EnsemblMetazoa" id="XM_008188529.3">
    <property type="protein sequence ID" value="XP_008186751.2"/>
    <property type="gene ID" value="LOC100167770"/>
</dbReference>
<dbReference type="Proteomes" id="UP000007819">
    <property type="component" value="Chromosome A2"/>
</dbReference>
<keyword evidence="8" id="KW-0904">Protein phosphatase</keyword>
<evidence type="ECO:0000313" key="16">
    <source>
        <dbReference type="EnsemblMetazoa" id="XP_008186751.2"/>
    </source>
</evidence>
<feature type="region of interest" description="Disordered" evidence="12">
    <location>
        <begin position="296"/>
        <end position="382"/>
    </location>
</feature>
<evidence type="ECO:0000256" key="4">
    <source>
        <dbReference type="ARBA" id="ARBA00013064"/>
    </source>
</evidence>
<comment type="similarity">
    <text evidence="3">Belongs to the protein-tyrosine phosphatase family. Non-receptor class 1 subfamily.</text>
</comment>
<dbReference type="PROSITE" id="PS50055">
    <property type="entry name" value="TYR_PHOSPHATASE_PTP"/>
    <property type="match status" value="1"/>
</dbReference>
<dbReference type="PIRSF" id="PIRSF000926">
    <property type="entry name" value="Tyr-Ptase_nr1"/>
    <property type="match status" value="1"/>
</dbReference>
<evidence type="ECO:0000256" key="12">
    <source>
        <dbReference type="SAM" id="MobiDB-lite"/>
    </source>
</evidence>
<dbReference type="InterPro" id="IPR003595">
    <property type="entry name" value="Tyr_Pase_cat"/>
</dbReference>
<dbReference type="InterPro" id="IPR051985">
    <property type="entry name" value="NR_tyrosine_phosphatase"/>
</dbReference>
<reference evidence="17" key="1">
    <citation type="submission" date="2010-06" db="EMBL/GenBank/DDBJ databases">
        <authorList>
            <person name="Jiang H."/>
            <person name="Abraham K."/>
            <person name="Ali S."/>
            <person name="Alsbrooks S.L."/>
            <person name="Anim B.N."/>
            <person name="Anosike U.S."/>
            <person name="Attaway T."/>
            <person name="Bandaranaike D.P."/>
            <person name="Battles P.K."/>
            <person name="Bell S.N."/>
            <person name="Bell A.V."/>
            <person name="Beltran B."/>
            <person name="Bickham C."/>
            <person name="Bustamante Y."/>
            <person name="Caleb T."/>
            <person name="Canada A."/>
            <person name="Cardenas V."/>
            <person name="Carter K."/>
            <person name="Chacko J."/>
            <person name="Chandrabose M.N."/>
            <person name="Chavez D."/>
            <person name="Chavez A."/>
            <person name="Chen L."/>
            <person name="Chu H.-S."/>
            <person name="Claassen K.J."/>
            <person name="Cockrell R."/>
            <person name="Collins M."/>
            <person name="Cooper J.A."/>
            <person name="Cree A."/>
            <person name="Curry S.M."/>
            <person name="Da Y."/>
            <person name="Dao M.D."/>
            <person name="Das B."/>
            <person name="Davila M.-L."/>
            <person name="Davy-Carroll L."/>
            <person name="Denson S."/>
            <person name="Dinh H."/>
            <person name="Ebong V.E."/>
            <person name="Edwards J.R."/>
            <person name="Egan A."/>
            <person name="El-Daye J."/>
            <person name="Escobedo L."/>
            <person name="Fernandez S."/>
            <person name="Fernando P.R."/>
            <person name="Flagg N."/>
            <person name="Forbes L.D."/>
            <person name="Fowler R.G."/>
            <person name="Fu Q."/>
            <person name="Gabisi R.A."/>
            <person name="Ganer J."/>
            <person name="Garbino Pronczuk A."/>
            <person name="Garcia R.M."/>
            <person name="Garner T."/>
            <person name="Garrett T.E."/>
            <person name="Gonzalez D.A."/>
            <person name="Hamid H."/>
            <person name="Hawkins E.S."/>
            <person name="Hirani K."/>
            <person name="Hogues M.E."/>
            <person name="Hollins B."/>
            <person name="Hsiao C.-H."/>
            <person name="Jabil R."/>
            <person name="James M.L."/>
            <person name="Jhangiani S.N."/>
            <person name="Johnson B."/>
            <person name="Johnson Q."/>
            <person name="Joshi V."/>
            <person name="Kalu J.B."/>
            <person name="Kam C."/>
            <person name="Kashfia A."/>
            <person name="Keebler J."/>
            <person name="Kisamo H."/>
            <person name="Kovar C.L."/>
            <person name="Lago L.A."/>
            <person name="Lai C.-Y."/>
            <person name="Laidlaw J."/>
            <person name="Lara F."/>
            <person name="Le T.-K."/>
            <person name="Lee S.L."/>
            <person name="Legall F.H."/>
            <person name="Lemon S.J."/>
            <person name="Lewis L.R."/>
            <person name="Li B."/>
            <person name="Liu Y."/>
            <person name="Liu Y.-S."/>
            <person name="Lopez J."/>
            <person name="Lozado R.J."/>
            <person name="Lu J."/>
            <person name="Madu R.C."/>
            <person name="Maheshwari M."/>
            <person name="Maheshwari R."/>
            <person name="Malloy K."/>
            <person name="Martinez E."/>
            <person name="Mathew T."/>
            <person name="Mercado I.C."/>
            <person name="Mercado C."/>
            <person name="Meyer B."/>
            <person name="Montgomery K."/>
            <person name="Morgan M.B."/>
            <person name="Munidasa M."/>
            <person name="Nazareth L.V."/>
            <person name="Nelson J."/>
            <person name="Ng B.M."/>
            <person name="Nguyen N.B."/>
            <person name="Nguyen P.Q."/>
            <person name="Nguyen T."/>
            <person name="Obregon M."/>
            <person name="Okwuonu G.O."/>
            <person name="Onwere C.G."/>
            <person name="Orozco G."/>
            <person name="Parra A."/>
            <person name="Patel S."/>
            <person name="Patil S."/>
            <person name="Perez A."/>
            <person name="Perez Y."/>
            <person name="Pham C."/>
            <person name="Primus E.L."/>
            <person name="Pu L.-L."/>
            <person name="Puazo M."/>
            <person name="Qin X."/>
            <person name="Quiroz J.B."/>
            <person name="Reese J."/>
            <person name="Richards S."/>
            <person name="Rives C.M."/>
            <person name="Robberts R."/>
            <person name="Ruiz S.J."/>
            <person name="Ruiz M.J."/>
            <person name="Santibanez J."/>
            <person name="Schneider B.W."/>
            <person name="Sisson I."/>
            <person name="Smith M."/>
            <person name="Sodergren E."/>
            <person name="Song X.-Z."/>
            <person name="Song B.B."/>
            <person name="Summersgill H."/>
            <person name="Thelus R."/>
            <person name="Thornton R.D."/>
            <person name="Trejos Z.Y."/>
            <person name="Usmani K."/>
            <person name="Vattathil S."/>
            <person name="Villasana D."/>
            <person name="Walker D.L."/>
            <person name="Wang S."/>
            <person name="Wang K."/>
            <person name="White C.S."/>
            <person name="Williams A.C."/>
            <person name="Williamson J."/>
            <person name="Wilson K."/>
            <person name="Woghiren I.O."/>
            <person name="Woodworth J.R."/>
            <person name="Worley K.C."/>
            <person name="Wright R.A."/>
            <person name="Wu W."/>
            <person name="Young L."/>
            <person name="Zhang L."/>
            <person name="Zhang J."/>
            <person name="Zhu Y."/>
            <person name="Muzny D.M."/>
            <person name="Weinstock G."/>
            <person name="Gibbs R.A."/>
        </authorList>
    </citation>
    <scope>NUCLEOTIDE SEQUENCE [LARGE SCALE GENOMIC DNA]</scope>
    <source>
        <strain evidence="17">LSR1</strain>
    </source>
</reference>